<feature type="transmembrane region" description="Helical" evidence="10">
    <location>
        <begin position="103"/>
        <end position="124"/>
    </location>
</feature>
<proteinExistence type="inferred from homology"/>
<dbReference type="RefSeq" id="WP_104912746.1">
    <property type="nucleotide sequence ID" value="NZ_CP026923.1"/>
</dbReference>
<keyword evidence="6" id="KW-0813">Transport</keyword>
<comment type="function">
    <text evidence="9">Fluoride-specific ion channel. Important for reducing fluoride concentration in the cell, thus reducing its toxicity.</text>
</comment>
<dbReference type="AlphaFoldDB" id="A0A2L2BN33"/>
<evidence type="ECO:0000313" key="12">
    <source>
        <dbReference type="Proteomes" id="UP000243077"/>
    </source>
</evidence>
<feature type="transmembrane region" description="Helical" evidence="10">
    <location>
        <begin position="68"/>
        <end position="91"/>
    </location>
</feature>
<keyword evidence="6" id="KW-0407">Ion channel</keyword>
<evidence type="ECO:0000256" key="7">
    <source>
        <dbReference type="ARBA" id="ARBA00035120"/>
    </source>
</evidence>
<dbReference type="Pfam" id="PF02537">
    <property type="entry name" value="CRCB"/>
    <property type="match status" value="1"/>
</dbReference>
<organism evidence="11 12">
    <name type="scientific">Pontimonas salivibrio</name>
    <dbReference type="NCBI Taxonomy" id="1159327"/>
    <lineage>
        <taxon>Bacteria</taxon>
        <taxon>Bacillati</taxon>
        <taxon>Actinomycetota</taxon>
        <taxon>Actinomycetes</taxon>
        <taxon>Micrococcales</taxon>
        <taxon>Microbacteriaceae</taxon>
        <taxon>Pontimonas</taxon>
    </lineage>
</organism>
<accession>A0A2L2BN33</accession>
<dbReference type="GO" id="GO:0034220">
    <property type="term" value="P:monoatomic ion transmembrane transport"/>
    <property type="evidence" value="ECO:0007669"/>
    <property type="project" value="UniProtKB-KW"/>
</dbReference>
<keyword evidence="5 10" id="KW-0472">Membrane</keyword>
<keyword evidence="2 10" id="KW-1003">Cell membrane</keyword>
<feature type="transmembrane region" description="Helical" evidence="10">
    <location>
        <begin position="43"/>
        <end position="62"/>
    </location>
</feature>
<keyword evidence="6" id="KW-0406">Ion transport</keyword>
<evidence type="ECO:0000313" key="11">
    <source>
        <dbReference type="EMBL" id="AVG23085.1"/>
    </source>
</evidence>
<gene>
    <name evidence="11" type="ORF">C3B54_1178</name>
</gene>
<evidence type="ECO:0000256" key="3">
    <source>
        <dbReference type="ARBA" id="ARBA00022692"/>
    </source>
</evidence>
<protein>
    <recommendedName>
        <fullName evidence="10">Fluoride-specific ion channel</fullName>
    </recommendedName>
</protein>
<keyword evidence="4 10" id="KW-1133">Transmembrane helix</keyword>
<evidence type="ECO:0000256" key="8">
    <source>
        <dbReference type="ARBA" id="ARBA00035585"/>
    </source>
</evidence>
<dbReference type="EMBL" id="CP026923">
    <property type="protein sequence ID" value="AVG23085.1"/>
    <property type="molecule type" value="Genomic_DNA"/>
</dbReference>
<evidence type="ECO:0000256" key="5">
    <source>
        <dbReference type="ARBA" id="ARBA00023136"/>
    </source>
</evidence>
<evidence type="ECO:0000256" key="9">
    <source>
        <dbReference type="ARBA" id="ARBA00049940"/>
    </source>
</evidence>
<reference evidence="11 12" key="1">
    <citation type="submission" date="2018-02" db="EMBL/GenBank/DDBJ databases">
        <title>Complete genome of the streamlined marine actinobacterium Pontimonas salivibrio CL-TW6 adapted to coastal planktonic lifestype.</title>
        <authorList>
            <person name="Cho B.C."/>
            <person name="Hardies S.C."/>
            <person name="Jang G.I."/>
            <person name="Hwang C.Y."/>
        </authorList>
    </citation>
    <scope>NUCLEOTIDE SEQUENCE [LARGE SCALE GENOMIC DNA]</scope>
    <source>
        <strain evidence="11 12">CL-TW6</strain>
    </source>
</reference>
<dbReference type="KEGG" id="psai:C3B54_1178"/>
<name>A0A2L2BN33_9MICO</name>
<keyword evidence="12" id="KW-1185">Reference proteome</keyword>
<keyword evidence="3 10" id="KW-0812">Transmembrane</keyword>
<comment type="subcellular location">
    <subcellularLocation>
        <location evidence="1">Cell membrane</location>
        <topology evidence="1">Multi-pass membrane protein</topology>
    </subcellularLocation>
</comment>
<dbReference type="Proteomes" id="UP000243077">
    <property type="component" value="Chromosome"/>
</dbReference>
<evidence type="ECO:0000256" key="4">
    <source>
        <dbReference type="ARBA" id="ARBA00022989"/>
    </source>
</evidence>
<sequence length="127" mass="12713">MSGSVVGISVVGGSEWLLVAGLGALGALLRWAMSAWVTSYPRALMIVVVNSVGACAAGWGLAGGWGVWGMVLAAGLWGSLTTFSTLAVDVVEFSVTKRLRSGVTLLLLHVLGGALGVGAGMVLASAL</sequence>
<dbReference type="GO" id="GO:0005886">
    <property type="term" value="C:plasma membrane"/>
    <property type="evidence" value="ECO:0007669"/>
    <property type="project" value="UniProtKB-SubCell"/>
</dbReference>
<comment type="catalytic activity">
    <reaction evidence="8">
        <text>fluoride(in) = fluoride(out)</text>
        <dbReference type="Rhea" id="RHEA:76159"/>
        <dbReference type="ChEBI" id="CHEBI:17051"/>
    </reaction>
    <physiologicalReaction direction="left-to-right" evidence="8">
        <dbReference type="Rhea" id="RHEA:76160"/>
    </physiologicalReaction>
</comment>
<dbReference type="InterPro" id="IPR003691">
    <property type="entry name" value="FluC"/>
</dbReference>
<feature type="transmembrane region" description="Helical" evidence="10">
    <location>
        <begin position="6"/>
        <end position="31"/>
    </location>
</feature>
<evidence type="ECO:0000256" key="10">
    <source>
        <dbReference type="RuleBase" id="RU004340"/>
    </source>
</evidence>
<evidence type="ECO:0000256" key="6">
    <source>
        <dbReference type="ARBA" id="ARBA00023303"/>
    </source>
</evidence>
<comment type="similarity">
    <text evidence="7 10">Belongs to the fluoride channel Fluc/FEX (TC 1.A.43) family.</text>
</comment>
<evidence type="ECO:0000256" key="1">
    <source>
        <dbReference type="ARBA" id="ARBA00004651"/>
    </source>
</evidence>
<evidence type="ECO:0000256" key="2">
    <source>
        <dbReference type="ARBA" id="ARBA00022475"/>
    </source>
</evidence>